<reference evidence="2 3" key="1">
    <citation type="submission" date="2016-12" db="EMBL/GenBank/DDBJ databases">
        <title>Trade-off between light-utilization and light-protection in marine flavobacteria.</title>
        <authorList>
            <person name="Kumagai Y."/>
            <person name="Yoshizawa S."/>
            <person name="Kogure K."/>
            <person name="Iwasaki W."/>
        </authorList>
    </citation>
    <scope>NUCLEOTIDE SEQUENCE [LARGE SCALE GENOMIC DNA]</scope>
    <source>
        <strain evidence="2 3">KCTC 12100</strain>
    </source>
</reference>
<accession>A0A2P6CBH4</accession>
<dbReference type="OrthoDB" id="1092930at2"/>
<organism evidence="2 3">
    <name type="scientific">Polaribacter butkevichii</name>
    <dbReference type="NCBI Taxonomy" id="218490"/>
    <lineage>
        <taxon>Bacteria</taxon>
        <taxon>Pseudomonadati</taxon>
        <taxon>Bacteroidota</taxon>
        <taxon>Flavobacteriia</taxon>
        <taxon>Flavobacteriales</taxon>
        <taxon>Flavobacteriaceae</taxon>
    </lineage>
</organism>
<dbReference type="InterPro" id="IPR025366">
    <property type="entry name" value="DUF4270"/>
</dbReference>
<keyword evidence="3" id="KW-1185">Reference proteome</keyword>
<feature type="signal peptide" evidence="1">
    <location>
        <begin position="1"/>
        <end position="18"/>
    </location>
</feature>
<dbReference type="AlphaFoldDB" id="A0A2P6CBH4"/>
<feature type="chain" id="PRO_5015176640" description="DUF4270 domain-containing protein" evidence="1">
    <location>
        <begin position="19"/>
        <end position="440"/>
    </location>
</feature>
<name>A0A2P6CBH4_9FLAO</name>
<protein>
    <recommendedName>
        <fullName evidence="4">DUF4270 domain-containing protein</fullName>
    </recommendedName>
</protein>
<gene>
    <name evidence="2" type="ORF">BTO14_02955</name>
</gene>
<dbReference type="Pfam" id="PF14092">
    <property type="entry name" value="DUF4270"/>
    <property type="match status" value="1"/>
</dbReference>
<dbReference type="Proteomes" id="UP000247345">
    <property type="component" value="Unassembled WGS sequence"/>
</dbReference>
<sequence>MRYLIIGVLSFVFLISCATDDSTVYEVGSDFIENNIQVRVIDTFTVKAGTFKRDSIVTANTNRILVGNVVDENLGSLSAKSYLQLITTNLSIGTNAEYDSIGFILNYDNYYYGDTTKIQTYTLHRITETVETEDNSSFYNTSSLKYDADILGQISFTPRPNRTTDSLFIKMDDVLGEEIFDKIVDNDINTTDDFLQYFKGIVITPDTTVNSHVLGFNAQITAGLEGNSGMRLYYSVKDDDSEDNSYYIDFTISSAAKQFNEIEGNFSNSTVGDFEDGEEIKLSANTNNLLFAQGGIGVSPRIEIPSIKRLSELYENATALSATLTFNPLLGSYNEDNPLPESLSVFVVDHKNRMIEQLTDIDGNLASAILINDNDEFDKNTYYTVDLSGFVENILYTEEDLNYALMIQYEDYAKEVHKLVIENDPSTNNEVKLSVKFLNY</sequence>
<keyword evidence="1" id="KW-0732">Signal</keyword>
<evidence type="ECO:0000313" key="2">
    <source>
        <dbReference type="EMBL" id="PQJ72271.1"/>
    </source>
</evidence>
<proteinExistence type="predicted"/>
<dbReference type="PROSITE" id="PS51257">
    <property type="entry name" value="PROKAR_LIPOPROTEIN"/>
    <property type="match status" value="1"/>
</dbReference>
<dbReference type="RefSeq" id="WP_105047934.1">
    <property type="nucleotide sequence ID" value="NZ_CP150661.1"/>
</dbReference>
<evidence type="ECO:0000256" key="1">
    <source>
        <dbReference type="SAM" id="SignalP"/>
    </source>
</evidence>
<evidence type="ECO:0008006" key="4">
    <source>
        <dbReference type="Google" id="ProtNLM"/>
    </source>
</evidence>
<dbReference type="EMBL" id="MSCK01000001">
    <property type="protein sequence ID" value="PQJ72271.1"/>
    <property type="molecule type" value="Genomic_DNA"/>
</dbReference>
<comment type="caution">
    <text evidence="2">The sequence shown here is derived from an EMBL/GenBank/DDBJ whole genome shotgun (WGS) entry which is preliminary data.</text>
</comment>
<evidence type="ECO:0000313" key="3">
    <source>
        <dbReference type="Proteomes" id="UP000247345"/>
    </source>
</evidence>